<proteinExistence type="predicted"/>
<sequence length="287" mass="31676">MFKHFLAALVLISTSINAEPLYWKAEKGALSYLILGSVHVGDQSMFPLPIAITDTLRSSSGLIVETDIRKSQGITYPEMTIFSRDVLTLSQQDKLKSIAEQLGINPKELLNTAPWAAALAIQMKQIERLGYRTDDGVDMRLVYKATAKDVPVLSLEPLQFQIDLLTGQKEGGKELLISAVEDFAHADGATHCLINSWKAGDLSKLSEFAQLTEMSPEFENAFIFARNQAWANKLSNPTWLPEPQGTYVMVVGSLHLVGKQNVLSLLENKGFSVTQLSKSKSVNCTFK</sequence>
<protein>
    <submittedName>
        <fullName evidence="1">Polysaccharide biosynthesis protein GumN</fullName>
    </submittedName>
</protein>
<keyword evidence="2" id="KW-1185">Reference proteome</keyword>
<dbReference type="PANTHER" id="PTHR40590:SF1">
    <property type="entry name" value="CYTOPLASMIC PROTEIN"/>
    <property type="match status" value="1"/>
</dbReference>
<gene>
    <name evidence="1" type="ORF">AKJ17_07695</name>
</gene>
<dbReference type="CDD" id="cd14789">
    <property type="entry name" value="Tiki"/>
    <property type="match status" value="1"/>
</dbReference>
<accession>A0A0M0HQ01</accession>
<dbReference type="InterPro" id="IPR047111">
    <property type="entry name" value="YbaP-like"/>
</dbReference>
<dbReference type="AlphaFoldDB" id="A0A0M0HQ01"/>
<comment type="caution">
    <text evidence="1">The sequence shown here is derived from an EMBL/GenBank/DDBJ whole genome shotgun (WGS) entry which is preliminary data.</text>
</comment>
<evidence type="ECO:0000313" key="1">
    <source>
        <dbReference type="EMBL" id="KOO03947.1"/>
    </source>
</evidence>
<organism evidence="1 2">
    <name type="scientific">Vibrio nereis</name>
    <dbReference type="NCBI Taxonomy" id="693"/>
    <lineage>
        <taxon>Bacteria</taxon>
        <taxon>Pseudomonadati</taxon>
        <taxon>Pseudomonadota</taxon>
        <taxon>Gammaproteobacteria</taxon>
        <taxon>Vibrionales</taxon>
        <taxon>Vibrionaceae</taxon>
        <taxon>Vibrio</taxon>
    </lineage>
</organism>
<dbReference type="EMBL" id="LHPJ01000006">
    <property type="protein sequence ID" value="KOO03947.1"/>
    <property type="molecule type" value="Genomic_DNA"/>
</dbReference>
<reference evidence="2" key="1">
    <citation type="submission" date="2015-08" db="EMBL/GenBank/DDBJ databases">
        <title>Vibrio galatheae sp. nov., a novel member of the Vibrionaceae family isolated from the Solomon Islands.</title>
        <authorList>
            <person name="Giubergia S."/>
            <person name="Machado H."/>
            <person name="Mateiu R.V."/>
            <person name="Gram L."/>
        </authorList>
    </citation>
    <scope>NUCLEOTIDE SEQUENCE [LARGE SCALE GENOMIC DNA]</scope>
    <source>
        <strain evidence="2">DSM 19584</strain>
    </source>
</reference>
<dbReference type="InterPro" id="IPR002816">
    <property type="entry name" value="TraB/PrgY/GumN_fam"/>
</dbReference>
<evidence type="ECO:0000313" key="2">
    <source>
        <dbReference type="Proteomes" id="UP000037515"/>
    </source>
</evidence>
<dbReference type="PANTHER" id="PTHR40590">
    <property type="entry name" value="CYTOPLASMIC PROTEIN-RELATED"/>
    <property type="match status" value="1"/>
</dbReference>
<dbReference type="STRING" id="693.AKJ17_07695"/>
<dbReference type="Pfam" id="PF01963">
    <property type="entry name" value="TraB_PrgY_gumN"/>
    <property type="match status" value="1"/>
</dbReference>
<name>A0A0M0HQ01_VIBNE</name>
<dbReference type="RefSeq" id="WP_053395216.1">
    <property type="nucleotide sequence ID" value="NZ_LHPJ01000006.1"/>
</dbReference>
<dbReference type="OrthoDB" id="357294at2"/>
<dbReference type="Proteomes" id="UP000037515">
    <property type="component" value="Unassembled WGS sequence"/>
</dbReference>
<dbReference type="PATRIC" id="fig|693.5.peg.1573"/>